<dbReference type="SMART" id="SM00086">
    <property type="entry name" value="PAC"/>
    <property type="match status" value="2"/>
</dbReference>
<comment type="caution">
    <text evidence="3">The sequence shown here is derived from an EMBL/GenBank/DDBJ whole genome shotgun (WGS) entry which is preliminary data.</text>
</comment>
<dbReference type="InterPro" id="IPR003018">
    <property type="entry name" value="GAF"/>
</dbReference>
<dbReference type="EMBL" id="JAZDDF010000001">
    <property type="protein sequence ID" value="MEE1971611.1"/>
    <property type="molecule type" value="Genomic_DNA"/>
</dbReference>
<name>A0ABU7IG68_9FLAO</name>
<sequence length="494" mass="57042">MKSSERIYNRLEILEALEIMGSDPEKIYDDITALAASICNSEISLISLLDDKKQFFKSRHRVDIKETQLEVSFCKYLITEDVDQLIVEDAKKDARFSNNPLVVNSPYISFYAGISLKWSNGTRLGSLCVLDPEPKKLSDQQIKGLETLAQQVIHLLELRQAKKDVDKKKGELEKILNSSLDIICTIDRNGTFLSVNNASKNIWGYCPSELIGRNYMDFVYEKDRQKTEISSKATFSGKETLNFENRYVHKNGSLVSVLWSANWDEQDKTMYCIARDITEKKKVSEHLEHSERRFKTLVQEGSDLIAILDNEANYKYVSPTSTKILQITPEEFIGKNAFDFIHPDDQASVYNRFKEILEKSQVTIDPFRFKNKNNEWRWVETIATNQMDEPALNGIVANSRDVTERVLYLKAIEEQNKRLKEIAWTQSHIFRAPVARIMGLIELIKDHDLTLKEKEEILDFIVKSAQEIDSIIKDIVENSFYNIKSNNSITKDDY</sequence>
<dbReference type="RefSeq" id="WP_272636071.1">
    <property type="nucleotide sequence ID" value="NZ_JAZDDF010000001.1"/>
</dbReference>
<dbReference type="NCBIfam" id="TIGR00229">
    <property type="entry name" value="sensory_box"/>
    <property type="match status" value="2"/>
</dbReference>
<feature type="domain" description="PAS" evidence="1">
    <location>
        <begin position="168"/>
        <end position="238"/>
    </location>
</feature>
<dbReference type="PROSITE" id="PS50112">
    <property type="entry name" value="PAS"/>
    <property type="match status" value="2"/>
</dbReference>
<dbReference type="Gene3D" id="3.30.450.20">
    <property type="entry name" value="PAS domain"/>
    <property type="match status" value="2"/>
</dbReference>
<dbReference type="SUPFAM" id="SSF47384">
    <property type="entry name" value="Homodimeric domain of signal transducing histidine kinase"/>
    <property type="match status" value="1"/>
</dbReference>
<dbReference type="CDD" id="cd00130">
    <property type="entry name" value="PAS"/>
    <property type="match status" value="2"/>
</dbReference>
<feature type="domain" description="PAC" evidence="2">
    <location>
        <begin position="241"/>
        <end position="289"/>
    </location>
</feature>
<organism evidence="3 4">
    <name type="scientific">Maribacter flavus</name>
    <dbReference type="NCBI Taxonomy" id="1658664"/>
    <lineage>
        <taxon>Bacteria</taxon>
        <taxon>Pseudomonadati</taxon>
        <taxon>Bacteroidota</taxon>
        <taxon>Flavobacteriia</taxon>
        <taxon>Flavobacteriales</taxon>
        <taxon>Flavobacteriaceae</taxon>
        <taxon>Maribacter</taxon>
    </lineage>
</organism>
<dbReference type="Pfam" id="PF08447">
    <property type="entry name" value="PAS_3"/>
    <property type="match status" value="1"/>
</dbReference>
<dbReference type="Gene3D" id="1.10.287.130">
    <property type="match status" value="1"/>
</dbReference>
<gene>
    <name evidence="3" type="ORF">V1H85_04090</name>
</gene>
<dbReference type="InterPro" id="IPR000700">
    <property type="entry name" value="PAS-assoc_C"/>
</dbReference>
<evidence type="ECO:0000313" key="3">
    <source>
        <dbReference type="EMBL" id="MEE1971611.1"/>
    </source>
</evidence>
<dbReference type="InterPro" id="IPR001610">
    <property type="entry name" value="PAC"/>
</dbReference>
<reference evidence="3 4" key="1">
    <citation type="submission" date="2024-01" db="EMBL/GenBank/DDBJ databases">
        <title>Maribacter spp. originated from different algae showed divergent polysaccharides utilization ability.</title>
        <authorList>
            <person name="Wang H."/>
            <person name="Wu Y."/>
        </authorList>
    </citation>
    <scope>NUCLEOTIDE SEQUENCE [LARGE SCALE GENOMIC DNA]</scope>
    <source>
        <strain evidence="3 4">KPT27_14</strain>
    </source>
</reference>
<proteinExistence type="predicted"/>
<dbReference type="Gene3D" id="3.30.450.40">
    <property type="match status" value="1"/>
</dbReference>
<dbReference type="InterPro" id="IPR013655">
    <property type="entry name" value="PAS_fold_3"/>
</dbReference>
<accession>A0ABU7IG68</accession>
<dbReference type="SMART" id="SM00091">
    <property type="entry name" value="PAS"/>
    <property type="match status" value="2"/>
</dbReference>
<dbReference type="InterPro" id="IPR029016">
    <property type="entry name" value="GAF-like_dom_sf"/>
</dbReference>
<dbReference type="Pfam" id="PF01590">
    <property type="entry name" value="GAF"/>
    <property type="match status" value="1"/>
</dbReference>
<dbReference type="InterPro" id="IPR000014">
    <property type="entry name" value="PAS"/>
</dbReference>
<dbReference type="SUPFAM" id="SSF55785">
    <property type="entry name" value="PYP-like sensor domain (PAS domain)"/>
    <property type="match status" value="2"/>
</dbReference>
<dbReference type="PANTHER" id="PTHR43102">
    <property type="entry name" value="SLR1143 PROTEIN"/>
    <property type="match status" value="1"/>
</dbReference>
<dbReference type="InterPro" id="IPR036097">
    <property type="entry name" value="HisK_dim/P_sf"/>
</dbReference>
<protein>
    <submittedName>
        <fullName evidence="3">PAS domain S-box protein</fullName>
    </submittedName>
</protein>
<evidence type="ECO:0000313" key="4">
    <source>
        <dbReference type="Proteomes" id="UP001343698"/>
    </source>
</evidence>
<dbReference type="Pfam" id="PF13426">
    <property type="entry name" value="PAS_9"/>
    <property type="match status" value="1"/>
</dbReference>
<feature type="domain" description="PAS" evidence="1">
    <location>
        <begin position="290"/>
        <end position="360"/>
    </location>
</feature>
<evidence type="ECO:0000259" key="1">
    <source>
        <dbReference type="PROSITE" id="PS50112"/>
    </source>
</evidence>
<dbReference type="SUPFAM" id="SSF55781">
    <property type="entry name" value="GAF domain-like"/>
    <property type="match status" value="1"/>
</dbReference>
<dbReference type="PANTHER" id="PTHR43102:SF2">
    <property type="entry name" value="GAF DOMAIN-CONTAINING PROTEIN"/>
    <property type="match status" value="1"/>
</dbReference>
<evidence type="ECO:0000259" key="2">
    <source>
        <dbReference type="PROSITE" id="PS50113"/>
    </source>
</evidence>
<dbReference type="InterPro" id="IPR035965">
    <property type="entry name" value="PAS-like_dom_sf"/>
</dbReference>
<dbReference type="PROSITE" id="PS50113">
    <property type="entry name" value="PAC"/>
    <property type="match status" value="1"/>
</dbReference>
<dbReference type="Proteomes" id="UP001343698">
    <property type="component" value="Unassembled WGS sequence"/>
</dbReference>
<keyword evidence="4" id="KW-1185">Reference proteome</keyword>